<evidence type="ECO:0000313" key="2">
    <source>
        <dbReference type="Proteomes" id="UP001189624"/>
    </source>
</evidence>
<gene>
    <name evidence="1" type="ORF">AYBTSS11_LOCUS27377</name>
</gene>
<name>A0AA86SYA9_9FABA</name>
<dbReference type="Gramene" id="rna-AYBTSS11_LOCUS27377">
    <property type="protein sequence ID" value="CAJ1975268.1"/>
    <property type="gene ID" value="gene-AYBTSS11_LOCUS27377"/>
</dbReference>
<dbReference type="EMBL" id="OY731406">
    <property type="protein sequence ID" value="CAJ1975268.1"/>
    <property type="molecule type" value="Genomic_DNA"/>
</dbReference>
<dbReference type="AlphaFoldDB" id="A0AA86SYA9"/>
<organism evidence="1 2">
    <name type="scientific">Sphenostylis stenocarpa</name>
    <dbReference type="NCBI Taxonomy" id="92480"/>
    <lineage>
        <taxon>Eukaryota</taxon>
        <taxon>Viridiplantae</taxon>
        <taxon>Streptophyta</taxon>
        <taxon>Embryophyta</taxon>
        <taxon>Tracheophyta</taxon>
        <taxon>Spermatophyta</taxon>
        <taxon>Magnoliopsida</taxon>
        <taxon>eudicotyledons</taxon>
        <taxon>Gunneridae</taxon>
        <taxon>Pentapetalae</taxon>
        <taxon>rosids</taxon>
        <taxon>fabids</taxon>
        <taxon>Fabales</taxon>
        <taxon>Fabaceae</taxon>
        <taxon>Papilionoideae</taxon>
        <taxon>50 kb inversion clade</taxon>
        <taxon>NPAAA clade</taxon>
        <taxon>indigoferoid/millettioid clade</taxon>
        <taxon>Phaseoleae</taxon>
        <taxon>Sphenostylis</taxon>
    </lineage>
</organism>
<proteinExistence type="predicted"/>
<reference evidence="1" key="1">
    <citation type="submission" date="2023-10" db="EMBL/GenBank/DDBJ databases">
        <authorList>
            <person name="Domelevo Entfellner J.-B."/>
        </authorList>
    </citation>
    <scope>NUCLEOTIDE SEQUENCE</scope>
</reference>
<feature type="non-terminal residue" evidence="1">
    <location>
        <position position="67"/>
    </location>
</feature>
<dbReference type="Proteomes" id="UP001189624">
    <property type="component" value="Chromosome 9"/>
</dbReference>
<evidence type="ECO:0000313" key="1">
    <source>
        <dbReference type="EMBL" id="CAJ1975268.1"/>
    </source>
</evidence>
<protein>
    <submittedName>
        <fullName evidence="1">Uncharacterized protein</fullName>
    </submittedName>
</protein>
<keyword evidence="2" id="KW-1185">Reference proteome</keyword>
<accession>A0AA86SYA9</accession>
<sequence length="67" mass="7786">MAKKPTMRLLDKGIKILGVKSEWNITYEAILGKGGRVRDPWYMLSLIPHGVIKKLRALTDKVFYWIK</sequence>